<keyword evidence="2" id="KW-0732">Signal</keyword>
<organism evidence="3 4">
    <name type="scientific">Fibrella rubiginis</name>
    <dbReference type="NCBI Taxonomy" id="2817060"/>
    <lineage>
        <taxon>Bacteria</taxon>
        <taxon>Pseudomonadati</taxon>
        <taxon>Bacteroidota</taxon>
        <taxon>Cytophagia</taxon>
        <taxon>Cytophagales</taxon>
        <taxon>Spirosomataceae</taxon>
        <taxon>Fibrella</taxon>
    </lineage>
</organism>
<feature type="region of interest" description="Disordered" evidence="1">
    <location>
        <begin position="243"/>
        <end position="277"/>
    </location>
</feature>
<evidence type="ECO:0000313" key="4">
    <source>
        <dbReference type="Proteomes" id="UP000664034"/>
    </source>
</evidence>
<keyword evidence="4" id="KW-1185">Reference proteome</keyword>
<name>A0A939K333_9BACT</name>
<dbReference type="Proteomes" id="UP000664034">
    <property type="component" value="Unassembled WGS sequence"/>
</dbReference>
<reference evidence="3" key="1">
    <citation type="submission" date="2021-03" db="EMBL/GenBank/DDBJ databases">
        <title>Fibrella sp. HMF5335 genome sequencing and assembly.</title>
        <authorList>
            <person name="Kang H."/>
            <person name="Kim H."/>
            <person name="Bae S."/>
            <person name="Joh K."/>
        </authorList>
    </citation>
    <scope>NUCLEOTIDE SEQUENCE</scope>
    <source>
        <strain evidence="3">HMF5335</strain>
    </source>
</reference>
<accession>A0A939K333</accession>
<gene>
    <name evidence="3" type="ORF">J2I47_19830</name>
</gene>
<feature type="compositionally biased region" description="Polar residues" evidence="1">
    <location>
        <begin position="313"/>
        <end position="337"/>
    </location>
</feature>
<evidence type="ECO:0008006" key="5">
    <source>
        <dbReference type="Google" id="ProtNLM"/>
    </source>
</evidence>
<dbReference type="RefSeq" id="WP_207366351.1">
    <property type="nucleotide sequence ID" value="NZ_JAFMYV010000011.1"/>
</dbReference>
<evidence type="ECO:0000256" key="2">
    <source>
        <dbReference type="SAM" id="SignalP"/>
    </source>
</evidence>
<feature type="chain" id="PRO_5037335570" description="Curlin associated repeat-containing protein" evidence="2">
    <location>
        <begin position="20"/>
        <end position="491"/>
    </location>
</feature>
<protein>
    <recommendedName>
        <fullName evidence="5">Curlin associated repeat-containing protein</fullName>
    </recommendedName>
</protein>
<dbReference type="AlphaFoldDB" id="A0A939K333"/>
<sequence length="491" mass="49710">MKNALLTTLLMAFAAVGFAQNTATLNQIGQSQISLQNQQGNLLTSEVTQGNGMISANTGNRSFTDQRQQTNTATVLQLTAQHNQATILQNTNSLKGAASATNEAIILQINSGSAGLPTGDPNVVPTASTSPGAWGNVARITQEQEGNHATVQQIGSGTGTNYANYGRIDQLKASNGASIYDVYIHQNGLSRGNVASIQETQAGAVRAIIEQKGEGASGVSAGNTATINQASAGVTAAIQQNSGAGTTTSLSGGSEGNTATVNQTGGTGDVGIQQNNGSGTTLGNTALVTQTAGFHTAWIDQNNDSQNNRATVTQEGTGTDNATIHQSGNSGNGTASIHQGMGNSGSNLALIGMQNQAGDASSATINQNVTGGAGSNNSATIFQGYVPGYAQPAEIAINGGVSGKNRAVVDQKGSNNTMKQYQVGTNNQSDMAQTGSNNLIMGTTSFRDVSFATQLGQSNTLSVTQSGLGGNTGAVFQQGTSNVGNVVQSNN</sequence>
<evidence type="ECO:0000256" key="1">
    <source>
        <dbReference type="SAM" id="MobiDB-lite"/>
    </source>
</evidence>
<comment type="caution">
    <text evidence="3">The sequence shown here is derived from an EMBL/GenBank/DDBJ whole genome shotgun (WGS) entry which is preliminary data.</text>
</comment>
<feature type="compositionally biased region" description="Low complexity" evidence="1">
    <location>
        <begin position="243"/>
        <end position="258"/>
    </location>
</feature>
<dbReference type="EMBL" id="JAFMYV010000011">
    <property type="protein sequence ID" value="MBO0938812.1"/>
    <property type="molecule type" value="Genomic_DNA"/>
</dbReference>
<evidence type="ECO:0000313" key="3">
    <source>
        <dbReference type="EMBL" id="MBO0938812.1"/>
    </source>
</evidence>
<proteinExistence type="predicted"/>
<feature type="region of interest" description="Disordered" evidence="1">
    <location>
        <begin position="313"/>
        <end position="341"/>
    </location>
</feature>
<feature type="signal peptide" evidence="2">
    <location>
        <begin position="1"/>
        <end position="19"/>
    </location>
</feature>